<evidence type="ECO:0000313" key="2">
    <source>
        <dbReference type="EMBL" id="RYP86900.1"/>
    </source>
</evidence>
<protein>
    <submittedName>
        <fullName evidence="2">Uncharacterized protein</fullName>
    </submittedName>
</protein>
<dbReference type="AlphaFoldDB" id="A0A4Q4ZFG1"/>
<gene>
    <name evidence="2" type="ORF">EKO23_07985</name>
</gene>
<keyword evidence="3" id="KW-1185">Reference proteome</keyword>
<dbReference type="Proteomes" id="UP000295198">
    <property type="component" value="Unassembled WGS sequence"/>
</dbReference>
<evidence type="ECO:0000313" key="3">
    <source>
        <dbReference type="Proteomes" id="UP000295198"/>
    </source>
</evidence>
<proteinExistence type="predicted"/>
<feature type="region of interest" description="Disordered" evidence="1">
    <location>
        <begin position="1"/>
        <end position="85"/>
    </location>
</feature>
<accession>A0A4Q4ZFG1</accession>
<dbReference type="RefSeq" id="WP_134715979.1">
    <property type="nucleotide sequence ID" value="NZ_SDKM01000009.1"/>
</dbReference>
<comment type="caution">
    <text evidence="2">The sequence shown here is derived from an EMBL/GenBank/DDBJ whole genome shotgun (WGS) entry which is preliminary data.</text>
</comment>
<dbReference type="EMBL" id="SDKM01000009">
    <property type="protein sequence ID" value="RYP86900.1"/>
    <property type="molecule type" value="Genomic_DNA"/>
</dbReference>
<sequence>MIDELGPKPDATTEQPERFPGGADSVADEEKYGAIPDTPTVPDLDPDANPAVEDAAPDEVKQPDEKQQEPDRGTSGEDDPPDEPA</sequence>
<organism evidence="2 3">
    <name type="scientific">Nocardioides guangzhouensis</name>
    <dbReference type="NCBI Taxonomy" id="2497878"/>
    <lineage>
        <taxon>Bacteria</taxon>
        <taxon>Bacillati</taxon>
        <taxon>Actinomycetota</taxon>
        <taxon>Actinomycetes</taxon>
        <taxon>Propionibacteriales</taxon>
        <taxon>Nocardioidaceae</taxon>
        <taxon>Nocardioides</taxon>
    </lineage>
</organism>
<name>A0A4Q4ZFG1_9ACTN</name>
<reference evidence="2 3" key="1">
    <citation type="submission" date="2019-01" db="EMBL/GenBank/DDBJ databases">
        <title>Nocardioides guangzhouensis sp. nov., an actinobacterium isolated from soil.</title>
        <authorList>
            <person name="Fu Y."/>
            <person name="Cai Y."/>
            <person name="Lin Z."/>
            <person name="Chen P."/>
        </authorList>
    </citation>
    <scope>NUCLEOTIDE SEQUENCE [LARGE SCALE GENOMIC DNA]</scope>
    <source>
        <strain evidence="2 3">130</strain>
    </source>
</reference>
<evidence type="ECO:0000256" key="1">
    <source>
        <dbReference type="SAM" id="MobiDB-lite"/>
    </source>
</evidence>
<feature type="compositionally biased region" description="Basic and acidic residues" evidence="1">
    <location>
        <begin position="58"/>
        <end position="75"/>
    </location>
</feature>
<feature type="compositionally biased region" description="Acidic residues" evidence="1">
    <location>
        <begin position="76"/>
        <end position="85"/>
    </location>
</feature>